<feature type="compositionally biased region" description="Polar residues" evidence="1">
    <location>
        <begin position="201"/>
        <end position="214"/>
    </location>
</feature>
<feature type="compositionally biased region" description="Polar residues" evidence="1">
    <location>
        <begin position="1541"/>
        <end position="1551"/>
    </location>
</feature>
<dbReference type="Ensembl" id="ENSRNOT00000082998.3">
    <property type="protein sequence ID" value="ENSRNOP00000070952.1"/>
    <property type="gene ID" value="ENSRNOG00000052424.3"/>
</dbReference>
<accession>A0A0G2JZ88</accession>
<dbReference type="InParanoid" id="A0A0G2JZ88"/>
<dbReference type="InterPro" id="IPR032764">
    <property type="entry name" value="Tankyrase-bd_C"/>
</dbReference>
<feature type="compositionally biased region" description="Basic and acidic residues" evidence="1">
    <location>
        <begin position="302"/>
        <end position="323"/>
    </location>
</feature>
<feature type="compositionally biased region" description="Basic and acidic residues" evidence="1">
    <location>
        <begin position="1655"/>
        <end position="1678"/>
    </location>
</feature>
<feature type="compositionally biased region" description="Polar residues" evidence="1">
    <location>
        <begin position="1598"/>
        <end position="1614"/>
    </location>
</feature>
<name>A0A0G2JZ88_RAT</name>
<dbReference type="PhosphoSitePlus" id="A0A0G2JZ88"/>
<sequence>MATRVEVGSIASLRAGPAGLGDIGREETLKRTYFCQTGDLPGASSTRIRSAKNPLQAHLFPLPIAPKPFLKDQVPERKASVKSSWSGGATQPRPSAQAAEEEAKEDLAKTMPSLAGEGADRGEALQNGPSVPNKATFLRSGPSTMGLFETTKAGPGLGKGTGEGSREASPRATQTSPLSARPEVATKPALPARKPPVTLPRPTSLSQDTGSAISQGEAGRAQPLPKAHSVEDPADQAPEAKPVRRRPLSAVFSEYLQPLKPGSGGVAVTGKVPPTPPEKTWVRKPRPLSVDLTSIFESGDTLLRKVTREQSTAERQGPERPGVEPRGNVESPARVDGTPRDPDAEFQELSKRLHARKEKMVLKQTDTDSPRAPRARATPGDDQSPQQEEAMPEQQWEKVQESPSPRPERGLGLTEVKGERLDQEASARTERKPAGSVRKRFSLFGEDSAGALAVVPEPSPVTPESPSSASTVSTASTVPEPSRAGVNVQARIKGWSVERAGEEKPEVWRRASQARPLPADLTKPFSRSASSSEIGYEKCATLGGELPGERREKLKERHGLDRPSATKSPWKSEASQKSRQTELKDASDQDPDRCWSARSVGGASPSEVSPEDDGSFQKVWATVFEHHVERHTVADQAGCCLSATPPFDVADTPDPRPKPENWPGKEPPGVTDERDRSRWSDRADLGMLGRPALVDVALRPYPTPVPGRHPMEERHSRSVPRHLESPPVSQRVQPKYDVMHASGERAHSEAVSTVPEEKAVTLHSGRSRLSLPARQLSQEVNPSYLDSSLQGSGGAVQRASQLWEARGKEGSRSKLDCQQPGDGFGGSCQSSKWAGVGVTNWHSSAVVSKDLGTAQRGQSWSVFSDLPSRASIEPRDSQVQAGIDSLSQQKGPLMVASEDNPRLAQVAQPEVRMWRSNPSEPRVDRLRRRTLPHDVKFDPFSLLGPESSSERQQRPADGLTFPTCALKRPHQQAQTQGGTPDASQGRTFLVEKLGPSAEPAATFFAVTYQVPDIQKAKSVVKPGPENVSEPSRKTPPPPSPRSVVSALPSPGREELWSPASSKGYAKGREYEEVRNLSKHPKSTDQPASAGDRTLDPSRERIIDVDALRFHRESEDDAVKYRNLGASSGEDASQTPLVLRRPRSLLMRRRTEVISETFPGKMRDGYRSSVLDLDSLMAEYKEQLSRSPSKAQEQQDSPTEPSGSPQERSGWPKEAEWRRRSLKEAPQSDGVGVGQQTGPSVKVLHSPGPSKQPAEPLGVAMATKSGLPLWAPPQSASGENCPSPSSVPAGSRRKSPGIAELESKPSSSEHQGTKRRQGSVKSQELGSGDPVSPRSPPSDRKKGTPRRSTVQGVEGNGVQWGTPPHDSVWSPMDIKRACSEKGPPARVREGLSVMQDARERRGEQSRGKPDLPAETPKVAEGPCQRDTRRLEGPKLPLQNLERRDGRQDGQQPLGQVSPVASVPRRSHSFCKDKRNSLLVNQLKQCFSRRAPEAKDTDTLVQEADSQYGTWAAQHQNGGSFGPETPSPDSSAASAGKQPPGSHLSSYTESTSVEQHDSSRDRRSSSVDRSSSELESTDGPEGPPPSDVCPAEGEDDFSFIHQTSVLDSSALKTRVQLSKRSRRRAPISHSLRRSQFSESESRSPLEEESHSAWMFKDSTEEKSPRRDESDEEPPRVERTPVGHPQRMPVFPGMDPAVLKAQLPKRSEVDSPGESLSWTPQPKTPKSPFQPGVLGSRVLPSSAEREERSEERSPQWLKELKSKKRQSLYENQA</sequence>
<evidence type="ECO:0000259" key="2">
    <source>
        <dbReference type="SMART" id="SM01319"/>
    </source>
</evidence>
<feature type="domain" description="Tankyrase 1-binding protein C-terminal" evidence="2">
    <location>
        <begin position="1592"/>
        <end position="1761"/>
    </location>
</feature>
<reference evidence="7" key="1">
    <citation type="journal article" date="2012" name="Nat. Commun.">
        <title>Quantitative maps of protein phosphorylation sites across 14 different rat organs and tissues.</title>
        <authorList>
            <person name="Lundby A."/>
            <person name="Secher A."/>
            <person name="Lage K."/>
            <person name="Nordsborg N.B."/>
            <person name="Dmytriyev A."/>
            <person name="Lundby C."/>
            <person name="Olsen J.V."/>
        </authorList>
    </citation>
    <scope>IDENTIFICATION BY MASS SPECTROMETRY [LARGE SCALE ANALYSIS]</scope>
</reference>
<dbReference type="PANTHER" id="PTHR22042:SF3">
    <property type="entry name" value="RIKEN CDNA 2900026A02 GENE"/>
    <property type="match status" value="1"/>
</dbReference>
<feature type="compositionally biased region" description="Basic and acidic residues" evidence="1">
    <location>
        <begin position="416"/>
        <end position="433"/>
    </location>
</feature>
<feature type="compositionally biased region" description="Basic and acidic residues" evidence="1">
    <location>
        <begin position="1209"/>
        <end position="1222"/>
    </location>
</feature>
<evidence type="ECO:0000256" key="1">
    <source>
        <dbReference type="SAM" id="MobiDB-lite"/>
    </source>
</evidence>
<feature type="region of interest" description="Disordered" evidence="1">
    <location>
        <begin position="1112"/>
        <end position="1144"/>
    </location>
</feature>
<feature type="compositionally biased region" description="Polar residues" evidence="1">
    <location>
        <begin position="775"/>
        <end position="790"/>
    </location>
</feature>
<dbReference type="OMA" id="ADQSGHC"/>
<feature type="compositionally biased region" description="Basic and acidic residues" evidence="1">
    <location>
        <begin position="1422"/>
        <end position="1431"/>
    </location>
</feature>
<dbReference type="RefSeq" id="XP_038946128.1">
    <property type="nucleotide sequence ID" value="XM_039090200.2"/>
</dbReference>
<dbReference type="RGD" id="1306556">
    <property type="gene designation" value="Kiaa1671"/>
</dbReference>
<feature type="compositionally biased region" description="Basic and acidic residues" evidence="1">
    <location>
        <begin position="709"/>
        <end position="724"/>
    </location>
</feature>
<feature type="region of interest" description="Disordered" evidence="1">
    <location>
        <begin position="640"/>
        <end position="683"/>
    </location>
</feature>
<feature type="compositionally biased region" description="Polar residues" evidence="1">
    <location>
        <begin position="1184"/>
        <end position="1206"/>
    </location>
</feature>
<feature type="region of interest" description="Disordered" evidence="1">
    <location>
        <begin position="699"/>
        <end position="829"/>
    </location>
</feature>
<dbReference type="Bgee" id="ENSRNOG00000052424">
    <property type="expression patterns" value="Expressed in Ammon's horn and 19 other cell types or tissues"/>
</dbReference>
<dbReference type="eggNOG" id="ENOG502QWAQ">
    <property type="taxonomic scope" value="Eukaryota"/>
</dbReference>
<feature type="region of interest" description="Disordered" evidence="1">
    <location>
        <begin position="1178"/>
        <end position="1770"/>
    </location>
</feature>
<feature type="region of interest" description="Disordered" evidence="1">
    <location>
        <begin position="1017"/>
        <end position="1099"/>
    </location>
</feature>
<dbReference type="PaxDb" id="10116-ENSRNOP00000000901"/>
<dbReference type="RefSeq" id="NP_001389401.1">
    <property type="nucleotide sequence ID" value="NM_001402472.1"/>
</dbReference>
<feature type="compositionally biased region" description="Low complexity" evidence="1">
    <location>
        <begin position="1041"/>
        <end position="1050"/>
    </location>
</feature>
<feature type="region of interest" description="Disordered" evidence="1">
    <location>
        <begin position="66"/>
        <end position="439"/>
    </location>
</feature>
<feature type="compositionally biased region" description="Basic and acidic residues" evidence="1">
    <location>
        <begin position="358"/>
        <end position="371"/>
    </location>
</feature>
<feature type="compositionally biased region" description="Low complexity" evidence="1">
    <location>
        <begin position="464"/>
        <end position="482"/>
    </location>
</feature>
<evidence type="ECO:0000313" key="4">
    <source>
        <dbReference type="Proteomes" id="UP000002494"/>
    </source>
</evidence>
<feature type="compositionally biased region" description="Basic and acidic residues" evidence="1">
    <location>
        <begin position="574"/>
        <end position="595"/>
    </location>
</feature>
<dbReference type="GO" id="GO:0045171">
    <property type="term" value="C:intercellular bridge"/>
    <property type="evidence" value="ECO:0000266"/>
    <property type="project" value="RGD"/>
</dbReference>
<dbReference type="STRING" id="10116.ENSRNOP00000070952"/>
<dbReference type="OrthoDB" id="9950932at2759"/>
<evidence type="ECO:0000313" key="3">
    <source>
        <dbReference type="Ensembl" id="ENSRNOP00000070952.1"/>
    </source>
</evidence>
<feature type="compositionally biased region" description="Basic and acidic residues" evidence="1">
    <location>
        <begin position="337"/>
        <end position="351"/>
    </location>
</feature>
<protein>
    <submittedName>
        <fullName evidence="3">KIAA1671 homolog</fullName>
    </submittedName>
</protein>
<feature type="compositionally biased region" description="Basic and acidic residues" evidence="1">
    <location>
        <begin position="1552"/>
        <end position="1570"/>
    </location>
</feature>
<dbReference type="GeneTree" id="ENSGT00940000154184"/>
<dbReference type="Proteomes" id="UP000002494">
    <property type="component" value="Chromosome 12"/>
</dbReference>
<dbReference type="RefSeq" id="XP_063127296.1">
    <property type="nucleotide sequence ID" value="XM_063271226.1"/>
</dbReference>
<feature type="compositionally biased region" description="Basic and acidic residues" evidence="1">
    <location>
        <begin position="69"/>
        <end position="79"/>
    </location>
</feature>
<evidence type="ECO:0007829" key="7">
    <source>
        <dbReference type="PubMed" id="22673903"/>
    </source>
</evidence>
<organism evidence="3 4">
    <name type="scientific">Rattus norvegicus</name>
    <name type="common">Rat</name>
    <dbReference type="NCBI Taxonomy" id="10116"/>
    <lineage>
        <taxon>Eukaryota</taxon>
        <taxon>Metazoa</taxon>
        <taxon>Chordata</taxon>
        <taxon>Craniata</taxon>
        <taxon>Vertebrata</taxon>
        <taxon>Euteleostomi</taxon>
        <taxon>Mammalia</taxon>
        <taxon>Eutheria</taxon>
        <taxon>Euarchontoglires</taxon>
        <taxon>Glires</taxon>
        <taxon>Rodentia</taxon>
        <taxon>Myomorpha</taxon>
        <taxon>Muroidea</taxon>
        <taxon>Muridae</taxon>
        <taxon>Murinae</taxon>
        <taxon>Rattus</taxon>
    </lineage>
</organism>
<dbReference type="FunCoup" id="A0A0G2JZ88">
    <property type="interactions" value="111"/>
</dbReference>
<dbReference type="AlphaFoldDB" id="A0A0G2JZ88"/>
<dbReference type="SMART" id="SM01319">
    <property type="entry name" value="Tankyrase_bdg_C"/>
    <property type="match status" value="1"/>
</dbReference>
<feature type="compositionally biased region" description="Basic and acidic residues" evidence="1">
    <location>
        <begin position="1637"/>
        <end position="1648"/>
    </location>
</feature>
<evidence type="ECO:0007829" key="6">
    <source>
        <dbReference type="PeptideAtlas" id="A0A0G2JZ88"/>
    </source>
</evidence>
<evidence type="ECO:0000313" key="5">
    <source>
        <dbReference type="RGD" id="1306556"/>
    </source>
</evidence>
<feature type="compositionally biased region" description="Polar residues" evidence="1">
    <location>
        <begin position="81"/>
        <end position="94"/>
    </location>
</feature>
<dbReference type="CTD" id="85379"/>
<keyword evidence="4" id="KW-1185">Reference proteome</keyword>
<dbReference type="GO" id="GO:0015630">
    <property type="term" value="C:microtubule cytoskeleton"/>
    <property type="evidence" value="ECO:0000266"/>
    <property type="project" value="RGD"/>
</dbReference>
<feature type="compositionally biased region" description="Basic and acidic residues" evidence="1">
    <location>
        <begin position="499"/>
        <end position="509"/>
    </location>
</feature>
<reference evidence="3" key="3">
    <citation type="submission" date="2025-08" db="UniProtKB">
        <authorList>
            <consortium name="Ensembl"/>
        </authorList>
    </citation>
    <scope>IDENTIFICATION</scope>
    <source>
        <strain evidence="3">Brown Norway</strain>
    </source>
</reference>
<feature type="compositionally biased region" description="Polar residues" evidence="1">
    <location>
        <begin position="1273"/>
        <end position="1287"/>
    </location>
</feature>
<keyword evidence="6" id="KW-1267">Proteomics identification</keyword>
<dbReference type="InterPro" id="IPR040006">
    <property type="entry name" value="TNKS1BP1-like"/>
</dbReference>
<feature type="compositionally biased region" description="Basic and acidic residues" evidence="1">
    <location>
        <begin position="805"/>
        <end position="815"/>
    </location>
</feature>
<reference evidence="3" key="4">
    <citation type="submission" date="2025-09" db="UniProtKB">
        <authorList>
            <consortium name="Ensembl"/>
        </authorList>
    </citation>
    <scope>IDENTIFICATION</scope>
    <source>
        <strain evidence="3">Brown Norway</strain>
    </source>
</reference>
<reference evidence="3" key="2">
    <citation type="submission" date="2024-01" db="EMBL/GenBank/DDBJ databases">
        <title>GRCr8: a new rat reference genome assembly contstructed from accurate long reads and long range scaffolding.</title>
        <authorList>
            <person name="Doris P.A."/>
            <person name="Kalbfleisch T."/>
            <person name="Li K."/>
            <person name="Howe K."/>
            <person name="Wood J."/>
        </authorList>
    </citation>
    <scope>NUCLEOTIDE SEQUENCE [LARGE SCALE GENOMIC DNA]</scope>
    <source>
        <strain evidence="3">Brown Norway</strain>
    </source>
</reference>
<feature type="compositionally biased region" description="Basic and acidic residues" evidence="1">
    <location>
        <begin position="1740"/>
        <end position="1750"/>
    </location>
</feature>
<gene>
    <name evidence="3 5" type="primary">Kiaa1671</name>
    <name evidence="5" type="synonym">RGD1306556</name>
</gene>
<dbReference type="KEGG" id="rno:288744"/>
<feature type="compositionally biased region" description="Basic and acidic residues" evidence="1">
    <location>
        <begin position="547"/>
        <end position="561"/>
    </location>
</feature>
<feature type="compositionally biased region" description="Basic and acidic residues" evidence="1">
    <location>
        <begin position="1395"/>
        <end position="1410"/>
    </location>
</feature>
<dbReference type="GeneID" id="288744"/>
<dbReference type="GO" id="GO:0005929">
    <property type="term" value="C:cilium"/>
    <property type="evidence" value="ECO:0000266"/>
    <property type="project" value="RGD"/>
</dbReference>
<dbReference type="GlyGen" id="A0A0G2JZ88">
    <property type="glycosylation" value="3 sites"/>
</dbReference>
<dbReference type="RefSeq" id="XP_017454036.1">
    <property type="nucleotide sequence ID" value="XM_017598547.3"/>
</dbReference>
<feature type="compositionally biased region" description="Polar residues" evidence="1">
    <location>
        <begin position="1502"/>
        <end position="1516"/>
    </location>
</feature>
<feature type="region of interest" description="Disordered" evidence="1">
    <location>
        <begin position="936"/>
        <end position="993"/>
    </location>
</feature>
<feature type="compositionally biased region" description="Basic residues" evidence="1">
    <location>
        <begin position="1615"/>
        <end position="1630"/>
    </location>
</feature>
<feature type="compositionally biased region" description="Polar residues" evidence="1">
    <location>
        <begin position="971"/>
        <end position="986"/>
    </location>
</feature>
<dbReference type="Pfam" id="PF15327">
    <property type="entry name" value="Tankyrase_bdg_C"/>
    <property type="match status" value="1"/>
</dbReference>
<dbReference type="AGR" id="RGD:1306556"/>
<proteinExistence type="evidence at protein level"/>
<feature type="compositionally biased region" description="Basic and acidic residues" evidence="1">
    <location>
        <begin position="671"/>
        <end position="683"/>
    </location>
</feature>
<feature type="region of interest" description="Disordered" evidence="1">
    <location>
        <begin position="454"/>
        <end position="614"/>
    </location>
</feature>
<feature type="compositionally biased region" description="Basic and acidic residues" evidence="1">
    <location>
        <begin position="1066"/>
        <end position="1075"/>
    </location>
</feature>
<dbReference type="PANTHER" id="PTHR22042">
    <property type="entry name" value="TANKYRASE 1 BINDING PROTEIN"/>
    <property type="match status" value="1"/>
</dbReference>